<dbReference type="KEGG" id="nas:GCU68_19930"/>
<feature type="transmembrane region" description="Helical" evidence="7">
    <location>
        <begin position="277"/>
        <end position="301"/>
    </location>
</feature>
<evidence type="ECO:0000256" key="7">
    <source>
        <dbReference type="RuleBase" id="RU363032"/>
    </source>
</evidence>
<proteinExistence type="inferred from homology"/>
<keyword evidence="5 7" id="KW-1133">Transmembrane helix</keyword>
<evidence type="ECO:0000313" key="10">
    <source>
        <dbReference type="Proteomes" id="UP000326170"/>
    </source>
</evidence>
<dbReference type="AlphaFoldDB" id="A0A5P9P9I9"/>
<dbReference type="GO" id="GO:0005886">
    <property type="term" value="C:plasma membrane"/>
    <property type="evidence" value="ECO:0007669"/>
    <property type="project" value="UniProtKB-SubCell"/>
</dbReference>
<name>A0A5P9P9I9_9EURY</name>
<evidence type="ECO:0000256" key="6">
    <source>
        <dbReference type="ARBA" id="ARBA00023136"/>
    </source>
</evidence>
<protein>
    <submittedName>
        <fullName evidence="9">ABC transporter permease subunit</fullName>
    </submittedName>
</protein>
<dbReference type="SUPFAM" id="SSF161098">
    <property type="entry name" value="MetI-like"/>
    <property type="match status" value="1"/>
</dbReference>
<dbReference type="InterPro" id="IPR000515">
    <property type="entry name" value="MetI-like"/>
</dbReference>
<feature type="transmembrane region" description="Helical" evidence="7">
    <location>
        <begin position="229"/>
        <end position="250"/>
    </location>
</feature>
<evidence type="ECO:0000256" key="5">
    <source>
        <dbReference type="ARBA" id="ARBA00022989"/>
    </source>
</evidence>
<comment type="similarity">
    <text evidence="7">Belongs to the binding-protein-dependent transport system permease family.</text>
</comment>
<dbReference type="EMBL" id="CP045490">
    <property type="protein sequence ID" value="QFU84778.1"/>
    <property type="molecule type" value="Genomic_DNA"/>
</dbReference>
<organism evidence="9 10">
    <name type="scientific">Natronorubrum aibiense</name>
    <dbReference type="NCBI Taxonomy" id="348826"/>
    <lineage>
        <taxon>Archaea</taxon>
        <taxon>Methanobacteriati</taxon>
        <taxon>Methanobacteriota</taxon>
        <taxon>Stenosarchaea group</taxon>
        <taxon>Halobacteria</taxon>
        <taxon>Halobacteriales</taxon>
        <taxon>Natrialbaceae</taxon>
        <taxon>Natronorubrum</taxon>
    </lineage>
</organism>
<dbReference type="Gene3D" id="1.10.3720.10">
    <property type="entry name" value="MetI-like"/>
    <property type="match status" value="1"/>
</dbReference>
<dbReference type="Proteomes" id="UP000326170">
    <property type="component" value="Plasmid unnamed2"/>
</dbReference>
<dbReference type="InterPro" id="IPR051393">
    <property type="entry name" value="ABC_transporter_permease"/>
</dbReference>
<keyword evidence="4 7" id="KW-0812">Transmembrane</keyword>
<dbReference type="PROSITE" id="PS50928">
    <property type="entry name" value="ABC_TM1"/>
    <property type="match status" value="1"/>
</dbReference>
<keyword evidence="9" id="KW-0614">Plasmid</keyword>
<reference evidence="9 10" key="1">
    <citation type="journal article" date="2007" name="Int. J. Syst. Evol. Microbiol.">
        <title>Natronorubrum sulfidifaciens sp. nov., an extremely haloalkaliphilic archaeon isolated from Aiding salt lake in Xin-Jiang, China.</title>
        <authorList>
            <person name="Cui H.L."/>
            <person name="Tohty D."/>
            <person name="Liu H.C."/>
            <person name="Liu S.J."/>
            <person name="Oren A."/>
            <person name="Zhou P.J."/>
        </authorList>
    </citation>
    <scope>NUCLEOTIDE SEQUENCE [LARGE SCALE GENOMIC DNA]</scope>
    <source>
        <strain evidence="9 10">7-3</strain>
        <plasmid evidence="9">unnamed2</plasmid>
    </source>
</reference>
<dbReference type="RefSeq" id="WP_152944337.1">
    <property type="nucleotide sequence ID" value="NZ_CP045490.1"/>
</dbReference>
<evidence type="ECO:0000256" key="3">
    <source>
        <dbReference type="ARBA" id="ARBA00022475"/>
    </source>
</evidence>
<keyword evidence="6 7" id="KW-0472">Membrane</keyword>
<keyword evidence="2 7" id="KW-0813">Transport</keyword>
<feature type="transmembrane region" description="Helical" evidence="7">
    <location>
        <begin position="28"/>
        <end position="52"/>
    </location>
</feature>
<evidence type="ECO:0000259" key="8">
    <source>
        <dbReference type="PROSITE" id="PS50928"/>
    </source>
</evidence>
<geneLocation type="plasmid" evidence="9 10">
    <name>unnamed2</name>
</geneLocation>
<dbReference type="GO" id="GO:0055085">
    <property type="term" value="P:transmembrane transport"/>
    <property type="evidence" value="ECO:0007669"/>
    <property type="project" value="InterPro"/>
</dbReference>
<dbReference type="GeneID" id="42303330"/>
<evidence type="ECO:0000256" key="1">
    <source>
        <dbReference type="ARBA" id="ARBA00004651"/>
    </source>
</evidence>
<feature type="transmembrane region" description="Helical" evidence="7">
    <location>
        <begin position="171"/>
        <end position="195"/>
    </location>
</feature>
<keyword evidence="3" id="KW-1003">Cell membrane</keyword>
<sequence length="309" mass="35190">MATKDDSASRLDAVRSIDLSDTETRAGLLFAAPYLVIFSIFLLYPLVLGFYMSLFEWNVFMPSESEFIGLENYVRMVQDPVFWSAFRATVYFVALTVPTLVVFGLVLALGVNHNIKGKRFLRTVYFSPYVLTVSVVSLIWMELYASDYGPINYYLSYLVSNTPTWLNSFTWAMPAVAIATVWWTVGFNFIILLAARQSVPERLYEAARIDGASSWRAFRDITLPQMRPAIMFVSVVQFIWSFQVFGQVFVMTDGGPGNSTQTIIMYLYRVAFRQQDFGYAAAIGYFLFFVLVAVSLANYYFIGREENSS</sequence>
<feature type="transmembrane region" description="Helical" evidence="7">
    <location>
        <begin position="90"/>
        <end position="111"/>
    </location>
</feature>
<dbReference type="PANTHER" id="PTHR30193:SF41">
    <property type="entry name" value="DIACETYLCHITOBIOSE UPTAKE SYSTEM PERMEASE PROTEIN NGCF"/>
    <property type="match status" value="1"/>
</dbReference>
<evidence type="ECO:0000256" key="4">
    <source>
        <dbReference type="ARBA" id="ARBA00022692"/>
    </source>
</evidence>
<keyword evidence="10" id="KW-1185">Reference proteome</keyword>
<dbReference type="Pfam" id="PF00528">
    <property type="entry name" value="BPD_transp_1"/>
    <property type="match status" value="1"/>
</dbReference>
<comment type="subcellular location">
    <subcellularLocation>
        <location evidence="1 7">Cell membrane</location>
        <topology evidence="1 7">Multi-pass membrane protein</topology>
    </subcellularLocation>
</comment>
<dbReference type="OrthoDB" id="160807at2157"/>
<gene>
    <name evidence="9" type="ORF">GCU68_19930</name>
</gene>
<evidence type="ECO:0000313" key="9">
    <source>
        <dbReference type="EMBL" id="QFU84778.1"/>
    </source>
</evidence>
<dbReference type="InterPro" id="IPR035906">
    <property type="entry name" value="MetI-like_sf"/>
</dbReference>
<feature type="transmembrane region" description="Helical" evidence="7">
    <location>
        <begin position="123"/>
        <end position="141"/>
    </location>
</feature>
<accession>A0A5P9P9I9</accession>
<feature type="domain" description="ABC transmembrane type-1" evidence="8">
    <location>
        <begin position="86"/>
        <end position="298"/>
    </location>
</feature>
<dbReference type="CDD" id="cd06261">
    <property type="entry name" value="TM_PBP2"/>
    <property type="match status" value="1"/>
</dbReference>
<dbReference type="PANTHER" id="PTHR30193">
    <property type="entry name" value="ABC TRANSPORTER PERMEASE PROTEIN"/>
    <property type="match status" value="1"/>
</dbReference>
<evidence type="ECO:0000256" key="2">
    <source>
        <dbReference type="ARBA" id="ARBA00022448"/>
    </source>
</evidence>